<dbReference type="Proteomes" id="UP000290189">
    <property type="component" value="Unassembled WGS sequence"/>
</dbReference>
<keyword evidence="2" id="KW-1017">Isopeptide bond</keyword>
<dbReference type="GO" id="GO:0036297">
    <property type="term" value="P:interstrand cross-link repair"/>
    <property type="evidence" value="ECO:0007669"/>
    <property type="project" value="TreeGrafter"/>
</dbReference>
<evidence type="ECO:0000256" key="1">
    <source>
        <dbReference type="ARBA" id="ARBA00004123"/>
    </source>
</evidence>
<evidence type="ECO:0000256" key="5">
    <source>
        <dbReference type="ARBA" id="ARBA00093456"/>
    </source>
</evidence>
<evidence type="ECO:0000256" key="2">
    <source>
        <dbReference type="ARBA" id="ARBA00022499"/>
    </source>
</evidence>
<comment type="subcellular location">
    <subcellularLocation>
        <location evidence="1">Nucleus</location>
    </subcellularLocation>
</comment>
<feature type="region of interest" description="Disordered" evidence="6">
    <location>
        <begin position="976"/>
        <end position="1022"/>
    </location>
</feature>
<accession>A0A3P3YJ73</accession>
<proteinExistence type="inferred from homology"/>
<keyword evidence="7" id="KW-0496">Mitochondrion</keyword>
<evidence type="ECO:0000313" key="8">
    <source>
        <dbReference type="Proteomes" id="UP000290189"/>
    </source>
</evidence>
<dbReference type="EMBL" id="OVEO01000013">
    <property type="protein sequence ID" value="SPR00215.1"/>
    <property type="molecule type" value="Genomic_DNA"/>
</dbReference>
<name>A0A3P3YJ73_PLABS</name>
<dbReference type="AlphaFoldDB" id="A0A3P3YJ73"/>
<dbReference type="GO" id="GO:1990918">
    <property type="term" value="P:double-strand break repair involved in meiotic recombination"/>
    <property type="evidence" value="ECO:0007669"/>
    <property type="project" value="TreeGrafter"/>
</dbReference>
<dbReference type="InterPro" id="IPR029448">
    <property type="entry name" value="FANCD2"/>
</dbReference>
<sequence>MAVDVIVGDDVPLSEVYERAPSLLESSTTSAKAVRALVDRAAALYAEERVAQAEAVVRLVASYAIPGRSATKALLDLASHVDTAAICVVENIASVCDPDNADFVVDRLQDMLQSDRSLLVPILAALAALPLPQDTRSEATVLARDALAIVDQNDLPAVVRALLLPAANKTAMSQIIASIRRHTSDVDNELLFPLLQIIVAQCKSFHAIAKGFLSQIAAAKSPSPLDLLTIIALLGHRQSRQAAFDALRASLSATNMKSMDGILHLLDTCSQTCESYGSCLLTLSRLLLHSPPVTTDKAEGACTLLKAIIVHMTTVASCAAAHSLLLLAESDAFLLHPFSQHLLDALHHSEHLLPAVLHDLAETVALTIATNPSLVTSCILFCQKTIFSGIDVHVRTGLVLASHLLASADLPTADRDDLMIWVLRIDAERNSQSSSVWFLDLLYNVARTLSLDEAQHILSVHLLPQYVRCCTPLRGSVSHVLALFILCSHVAGIELNDDALFQCVVKRCIDLLEATGDISSPVTTRALPLPLDCVLRSLKSSSNGLSPHHLVVLLRRLSRGLESKEPAKVSVLSMFIDRLDVVFCPAMRSSRSPACQPVLDADMMSWLTSALLDNIDPQRLSSLYESYLSLFESCGESTCALLAMNVIHRLTAGRQQSRAVGKLCLETAMRKVFQCMDAGASHLDVLRPIKVSECAKSCFLSPATCTSLFRASREAILSQVVSKRVPPDAASFMHLYWAALALAPSRAIFPSLIELVDGLSNLAADASVRCHRSIPSITQTTLPALTEFALRISLAATFRADHRRRSRGDLCETLEALAVVCRIISTCASAVTVAALNRTLSVLPSLIDHCVDVCSSTRSSIPKSSLAPVLAASVAINDAIRRIAVSMRTSQSRKKGRVRPVRALPTLYRRLEESEAHTAATVERLSFEVGEFDADAVIDAFMRSLRQDVDGEQSDDAETNGVDLGHSECDEVLIDDAAGDEDDDKFMQRFYQDSGDDDDDDAEGEDRSCYSGASSRKRSAPE</sequence>
<reference evidence="7 8" key="1">
    <citation type="submission" date="2018-03" db="EMBL/GenBank/DDBJ databases">
        <authorList>
            <person name="Fogelqvist J."/>
        </authorList>
    </citation>
    <scope>NUCLEOTIDE SEQUENCE [LARGE SCALE GENOMIC DNA]</scope>
</reference>
<feature type="compositionally biased region" description="Acidic residues" evidence="6">
    <location>
        <begin position="994"/>
        <end position="1004"/>
    </location>
</feature>
<dbReference type="GO" id="GO:0031573">
    <property type="term" value="P:mitotic intra-S DNA damage checkpoint signaling"/>
    <property type="evidence" value="ECO:0007669"/>
    <property type="project" value="TreeGrafter"/>
</dbReference>
<comment type="similarity">
    <text evidence="5">Belongs to the Fanconi anemia protein FANCD2 family.</text>
</comment>
<keyword evidence="4" id="KW-0539">Nucleus</keyword>
<dbReference type="GO" id="GO:0000793">
    <property type="term" value="C:condensed chromosome"/>
    <property type="evidence" value="ECO:0007669"/>
    <property type="project" value="TreeGrafter"/>
</dbReference>
<organism evidence="7 8">
    <name type="scientific">Plasmodiophora brassicae</name>
    <name type="common">Clubroot disease agent</name>
    <dbReference type="NCBI Taxonomy" id="37360"/>
    <lineage>
        <taxon>Eukaryota</taxon>
        <taxon>Sar</taxon>
        <taxon>Rhizaria</taxon>
        <taxon>Endomyxa</taxon>
        <taxon>Phytomyxea</taxon>
        <taxon>Plasmodiophorida</taxon>
        <taxon>Plasmodiophoridae</taxon>
        <taxon>Plasmodiophora</taxon>
    </lineage>
</organism>
<evidence type="ECO:0000256" key="6">
    <source>
        <dbReference type="SAM" id="MobiDB-lite"/>
    </source>
</evidence>
<dbReference type="GO" id="GO:0005634">
    <property type="term" value="C:nucleus"/>
    <property type="evidence" value="ECO:0007669"/>
    <property type="project" value="UniProtKB-SubCell"/>
</dbReference>
<evidence type="ECO:0000256" key="4">
    <source>
        <dbReference type="ARBA" id="ARBA00023242"/>
    </source>
</evidence>
<keyword evidence="3" id="KW-0832">Ubl conjugation</keyword>
<dbReference type="PANTHER" id="PTHR32086">
    <property type="entry name" value="FANCONI ANEMIA GROUP D2 PROTEIN"/>
    <property type="match status" value="1"/>
</dbReference>
<evidence type="ECO:0000256" key="3">
    <source>
        <dbReference type="ARBA" id="ARBA00022843"/>
    </source>
</evidence>
<dbReference type="GO" id="GO:0070182">
    <property type="term" value="F:DNA polymerase binding"/>
    <property type="evidence" value="ECO:0007669"/>
    <property type="project" value="TreeGrafter"/>
</dbReference>
<evidence type="ECO:0000313" key="7">
    <source>
        <dbReference type="EMBL" id="SPR00215.1"/>
    </source>
</evidence>
<dbReference type="GO" id="GO:0007129">
    <property type="term" value="P:homologous chromosome pairing at meiosis"/>
    <property type="evidence" value="ECO:0007669"/>
    <property type="project" value="TreeGrafter"/>
</dbReference>
<dbReference type="PANTHER" id="PTHR32086:SF0">
    <property type="entry name" value="FANCONI ANEMIA GROUP D2 PROTEIN"/>
    <property type="match status" value="1"/>
</dbReference>
<geneLocation type="mitochondrion" evidence="7"/>
<feature type="region of interest" description="Disordered" evidence="6">
    <location>
        <begin position="949"/>
        <end position="968"/>
    </location>
</feature>
<protein>
    <submittedName>
        <fullName evidence="7">Uncharacterized protein</fullName>
    </submittedName>
</protein>
<gene>
    <name evidence="7" type="ORF">PLBR_LOCUS7430</name>
</gene>